<reference evidence="2 3" key="1">
    <citation type="submission" date="2016-10" db="EMBL/GenBank/DDBJ databases">
        <authorList>
            <person name="de Groot N.N."/>
        </authorList>
    </citation>
    <scope>NUCLEOTIDE SEQUENCE [LARGE SCALE GENOMIC DNA]</scope>
    <source>
        <strain evidence="2 3">MAR_2009_71</strain>
    </source>
</reference>
<dbReference type="Proteomes" id="UP000183038">
    <property type="component" value="Unassembled WGS sequence"/>
</dbReference>
<dbReference type="GO" id="GO:0016853">
    <property type="term" value="F:isomerase activity"/>
    <property type="evidence" value="ECO:0007669"/>
    <property type="project" value="UniProtKB-KW"/>
</dbReference>
<evidence type="ECO:0000313" key="2">
    <source>
        <dbReference type="EMBL" id="SEC13417.1"/>
    </source>
</evidence>
<dbReference type="InterPro" id="IPR006311">
    <property type="entry name" value="TAT_signal"/>
</dbReference>
<gene>
    <name evidence="2" type="ORF">SAMN05192540_2446</name>
</gene>
<protein>
    <submittedName>
        <fullName evidence="2">Sugar phosphate isomerase/epimerase</fullName>
    </submittedName>
</protein>
<dbReference type="OrthoDB" id="1117096at2"/>
<evidence type="ECO:0000259" key="1">
    <source>
        <dbReference type="Pfam" id="PF01261"/>
    </source>
</evidence>
<feature type="domain" description="Xylose isomerase-like TIM barrel" evidence="1">
    <location>
        <begin position="144"/>
        <end position="272"/>
    </location>
</feature>
<dbReference type="PANTHER" id="PTHR12110:SF41">
    <property type="entry name" value="INOSOSE DEHYDRATASE"/>
    <property type="match status" value="1"/>
</dbReference>
<dbReference type="InterPro" id="IPR036237">
    <property type="entry name" value="Xyl_isomerase-like_sf"/>
</dbReference>
<keyword evidence="2" id="KW-0413">Isomerase</keyword>
<dbReference type="Pfam" id="PF01261">
    <property type="entry name" value="AP_endonuc_2"/>
    <property type="match status" value="1"/>
</dbReference>
<dbReference type="RefSeq" id="WP_074673032.1">
    <property type="nucleotide sequence ID" value="NZ_FNTB01000001.1"/>
</dbReference>
<name>A0A1H4Q178_9FLAO</name>
<organism evidence="2 3">
    <name type="scientific">Maribacter dokdonensis</name>
    <dbReference type="NCBI Taxonomy" id="320912"/>
    <lineage>
        <taxon>Bacteria</taxon>
        <taxon>Pseudomonadati</taxon>
        <taxon>Bacteroidota</taxon>
        <taxon>Flavobacteriia</taxon>
        <taxon>Flavobacteriales</taxon>
        <taxon>Flavobacteriaceae</taxon>
        <taxon>Maribacter</taxon>
    </lineage>
</organism>
<dbReference type="InterPro" id="IPR013022">
    <property type="entry name" value="Xyl_isomerase-like_TIM-brl"/>
</dbReference>
<evidence type="ECO:0000313" key="3">
    <source>
        <dbReference type="Proteomes" id="UP000183038"/>
    </source>
</evidence>
<dbReference type="PANTHER" id="PTHR12110">
    <property type="entry name" value="HYDROXYPYRUVATE ISOMERASE"/>
    <property type="match status" value="1"/>
</dbReference>
<dbReference type="EMBL" id="FNTB01000001">
    <property type="protein sequence ID" value="SEC13417.1"/>
    <property type="molecule type" value="Genomic_DNA"/>
</dbReference>
<dbReference type="Gene3D" id="3.20.20.150">
    <property type="entry name" value="Divalent-metal-dependent TIM barrel enzymes"/>
    <property type="match status" value="1"/>
</dbReference>
<dbReference type="InterPro" id="IPR050312">
    <property type="entry name" value="IolE/XylAMocC-like"/>
</dbReference>
<dbReference type="AlphaFoldDB" id="A0A1H4Q178"/>
<accession>A0A1H4Q178</accession>
<sequence>MALSRKNFIKTSGLGALALGTASFTANSNSKKTANTTNHQLNIGLASYTLRKYSLDELIDITERLGLKDIAFKSFHLPYEANKKELTFIREKVTARGLNLYGGGVIYMKSPDDVETYFNYADNAGLPMIIGAPEHDLLPLVEQKVKETGIKLAIHNHGPEDVVFPSPKSVYEKIKGLDSRIGLCIDVGHTFRLGLDPAEELIKYQDKLFDVHIKDIDAPIEKGQKTILGHGKIDLPAILSTLKKINYAGIVAIEYEKDATHAIYGLSESVGYIRGVLKMI</sequence>
<dbReference type="PROSITE" id="PS51318">
    <property type="entry name" value="TAT"/>
    <property type="match status" value="1"/>
</dbReference>
<dbReference type="SUPFAM" id="SSF51658">
    <property type="entry name" value="Xylose isomerase-like"/>
    <property type="match status" value="1"/>
</dbReference>
<proteinExistence type="predicted"/>